<gene>
    <name evidence="1" type="ORF">METZ01_LOCUS238457</name>
</gene>
<name>A0A382HFV8_9ZZZZ</name>
<reference evidence="1" key="1">
    <citation type="submission" date="2018-05" db="EMBL/GenBank/DDBJ databases">
        <authorList>
            <person name="Lanie J.A."/>
            <person name="Ng W.-L."/>
            <person name="Kazmierczak K.M."/>
            <person name="Andrzejewski T.M."/>
            <person name="Davidsen T.M."/>
            <person name="Wayne K.J."/>
            <person name="Tettelin H."/>
            <person name="Glass J.I."/>
            <person name="Rusch D."/>
            <person name="Podicherti R."/>
            <person name="Tsui H.-C.T."/>
            <person name="Winkler M.E."/>
        </authorList>
    </citation>
    <scope>NUCLEOTIDE SEQUENCE</scope>
</reference>
<sequence>MKKRTSVKGFTRMFLETVGKFYFHKSCAERDH</sequence>
<accession>A0A382HFV8</accession>
<organism evidence="1">
    <name type="scientific">marine metagenome</name>
    <dbReference type="NCBI Taxonomy" id="408172"/>
    <lineage>
        <taxon>unclassified sequences</taxon>
        <taxon>metagenomes</taxon>
        <taxon>ecological metagenomes</taxon>
    </lineage>
</organism>
<evidence type="ECO:0000313" key="1">
    <source>
        <dbReference type="EMBL" id="SVB85603.1"/>
    </source>
</evidence>
<proteinExistence type="predicted"/>
<protein>
    <submittedName>
        <fullName evidence="1">Uncharacterized protein</fullName>
    </submittedName>
</protein>
<dbReference type="AlphaFoldDB" id="A0A382HFV8"/>
<dbReference type="EMBL" id="UINC01060758">
    <property type="protein sequence ID" value="SVB85603.1"/>
    <property type="molecule type" value="Genomic_DNA"/>
</dbReference>